<feature type="compositionally biased region" description="Polar residues" evidence="9">
    <location>
        <begin position="357"/>
        <end position="371"/>
    </location>
</feature>
<dbReference type="CDD" id="cd15669">
    <property type="entry name" value="ePHD_PHF7_G2E3_like"/>
    <property type="match status" value="1"/>
</dbReference>
<name>A0A6P4FDF4_DRORH</name>
<dbReference type="InterPro" id="IPR034732">
    <property type="entry name" value="EPHD"/>
</dbReference>
<evidence type="ECO:0000259" key="10">
    <source>
        <dbReference type="PROSITE" id="PS50089"/>
    </source>
</evidence>
<dbReference type="PROSITE" id="PS50089">
    <property type="entry name" value="ZF_RING_2"/>
    <property type="match status" value="1"/>
</dbReference>
<feature type="region of interest" description="Disordered" evidence="9">
    <location>
        <begin position="357"/>
        <end position="378"/>
    </location>
</feature>
<comment type="pathway">
    <text evidence="2">Protein modification; protein ubiquitination.</text>
</comment>
<reference evidence="12" key="3">
    <citation type="submission" date="2025-05" db="UniProtKB">
        <authorList>
            <consortium name="EnsemblMetazoa"/>
        </authorList>
    </citation>
    <scope>IDENTIFICATION</scope>
</reference>
<keyword evidence="6" id="KW-0833">Ubl conjugation pathway</keyword>
<dbReference type="InterPro" id="IPR042013">
    <property type="entry name" value="PHF7/G2E3_ePHD"/>
</dbReference>
<evidence type="ECO:0000313" key="13">
    <source>
        <dbReference type="Proteomes" id="UP001652680"/>
    </source>
</evidence>
<evidence type="ECO:0000313" key="12">
    <source>
        <dbReference type="EnsemblMetazoa" id="XP_016983546.1"/>
    </source>
</evidence>
<feature type="compositionally biased region" description="Polar residues" evidence="9">
    <location>
        <begin position="447"/>
        <end position="458"/>
    </location>
</feature>
<feature type="domain" description="RING-type" evidence="10">
    <location>
        <begin position="130"/>
        <end position="182"/>
    </location>
</feature>
<dbReference type="InterPro" id="IPR051188">
    <property type="entry name" value="PHD-type_Zinc_Finger"/>
</dbReference>
<dbReference type="Pfam" id="PF13771">
    <property type="entry name" value="zf-HC5HC2H"/>
    <property type="match status" value="1"/>
</dbReference>
<evidence type="ECO:0000256" key="3">
    <source>
        <dbReference type="ARBA" id="ARBA00022679"/>
    </source>
</evidence>
<evidence type="ECO:0000256" key="6">
    <source>
        <dbReference type="ARBA" id="ARBA00022786"/>
    </source>
</evidence>
<dbReference type="GO" id="GO:0008270">
    <property type="term" value="F:zinc ion binding"/>
    <property type="evidence" value="ECO:0007669"/>
    <property type="project" value="UniProtKB-KW"/>
</dbReference>
<organism evidence="14">
    <name type="scientific">Drosophila rhopaloa</name>
    <name type="common">Fruit fly</name>
    <dbReference type="NCBI Taxonomy" id="1041015"/>
    <lineage>
        <taxon>Eukaryota</taxon>
        <taxon>Metazoa</taxon>
        <taxon>Ecdysozoa</taxon>
        <taxon>Arthropoda</taxon>
        <taxon>Hexapoda</taxon>
        <taxon>Insecta</taxon>
        <taxon>Pterygota</taxon>
        <taxon>Neoptera</taxon>
        <taxon>Endopterygota</taxon>
        <taxon>Diptera</taxon>
        <taxon>Brachycera</taxon>
        <taxon>Muscomorpha</taxon>
        <taxon>Ephydroidea</taxon>
        <taxon>Drosophilidae</taxon>
        <taxon>Drosophila</taxon>
        <taxon>Sophophora</taxon>
    </lineage>
</organism>
<gene>
    <name evidence="14" type="primary">LOC108047735</name>
    <name evidence="12" type="synonym">108047735</name>
</gene>
<keyword evidence="13" id="KW-1185">Reference proteome</keyword>
<dbReference type="SMART" id="SM00249">
    <property type="entry name" value="PHD"/>
    <property type="match status" value="3"/>
</dbReference>
<evidence type="ECO:0000256" key="2">
    <source>
        <dbReference type="ARBA" id="ARBA00004906"/>
    </source>
</evidence>
<dbReference type="OMA" id="TYKSYCH"/>
<dbReference type="EnsemblMetazoa" id="XM_017128057.2">
    <property type="protein sequence ID" value="XP_016983546.1"/>
    <property type="gene ID" value="LOC108047735"/>
</dbReference>
<comment type="subcellular location">
    <subcellularLocation>
        <location evidence="1">Nucleus</location>
    </subcellularLocation>
</comment>
<reference evidence="13" key="1">
    <citation type="journal article" date="2021" name="Elife">
        <title>Highly contiguous assemblies of 101 drosophilid genomes.</title>
        <authorList>
            <person name="Kim B.Y."/>
            <person name="Wang J.R."/>
            <person name="Miller D.E."/>
            <person name="Barmina O."/>
            <person name="Delaney E."/>
            <person name="Thompson A."/>
            <person name="Comeault A.A."/>
            <person name="Peede D."/>
            <person name="D'Agostino E.R."/>
            <person name="Pelaez J."/>
            <person name="Aguilar J.M."/>
            <person name="Haji D."/>
            <person name="Matsunaga T."/>
            <person name="Armstrong E.E."/>
            <person name="Zych M."/>
            <person name="Ogawa Y."/>
            <person name="Stamenkovic-Radak M."/>
            <person name="Jelic M."/>
            <person name="Veselinovic M.S."/>
            <person name="Tanaskovic M."/>
            <person name="Eric P."/>
            <person name="Gao J.J."/>
            <person name="Katoh T.K."/>
            <person name="Toda M.J."/>
            <person name="Watabe H."/>
            <person name="Watada M."/>
            <person name="Davis J.S."/>
            <person name="Moyle L.C."/>
            <person name="Manoli G."/>
            <person name="Bertolini E."/>
            <person name="Kostal V."/>
            <person name="Hawley R.S."/>
            <person name="Takahashi A."/>
            <person name="Jones C.D."/>
            <person name="Price D.K."/>
            <person name="Whiteman N."/>
            <person name="Kopp A."/>
            <person name="Matute D.R."/>
            <person name="Petrov D.A."/>
        </authorList>
    </citation>
    <scope>NUCLEOTIDE SEQUENCE [LARGE SCALE GENOMIC DNA]</scope>
</reference>
<dbReference type="GO" id="GO:0005634">
    <property type="term" value="C:nucleus"/>
    <property type="evidence" value="ECO:0007669"/>
    <property type="project" value="TreeGrafter"/>
</dbReference>
<evidence type="ECO:0000256" key="8">
    <source>
        <dbReference type="PROSITE-ProRule" id="PRU00175"/>
    </source>
</evidence>
<dbReference type="PROSITE" id="PS51805">
    <property type="entry name" value="EPHD"/>
    <property type="match status" value="1"/>
</dbReference>
<keyword evidence="4" id="KW-0479">Metal-binding</keyword>
<feature type="domain" description="PHD-type" evidence="11">
    <location>
        <begin position="1"/>
        <end position="116"/>
    </location>
</feature>
<dbReference type="InterPro" id="IPR001965">
    <property type="entry name" value="Znf_PHD"/>
</dbReference>
<evidence type="ECO:0000313" key="14">
    <source>
        <dbReference type="RefSeq" id="XP_016983546.1"/>
    </source>
</evidence>
<dbReference type="Proteomes" id="UP001652680">
    <property type="component" value="Unassembled WGS sequence"/>
</dbReference>
<dbReference type="AlphaFoldDB" id="A0A6P4FDF4"/>
<dbReference type="InterPro" id="IPR011011">
    <property type="entry name" value="Znf_FYVE_PHD"/>
</dbReference>
<evidence type="ECO:0000256" key="9">
    <source>
        <dbReference type="SAM" id="MobiDB-lite"/>
    </source>
</evidence>
<proteinExistence type="predicted"/>
<dbReference type="PANTHER" id="PTHR12420:SF42">
    <property type="entry name" value="G2_M PHASE-SPECIFIC E3 UBIQUITIN-PROTEIN LIGASE"/>
    <property type="match status" value="1"/>
</dbReference>
<accession>A0A6P4FDF4</accession>
<dbReference type="CTD" id="51533"/>
<evidence type="ECO:0000256" key="1">
    <source>
        <dbReference type="ARBA" id="ARBA00004123"/>
    </source>
</evidence>
<keyword evidence="3" id="KW-0808">Transferase</keyword>
<sequence>MSRCVLCRSSEDDEIAFGVIHQQEEMMVHHNCLYLSSNLIQRGNERNGILSFLKEDILAEARRCRLLSCCYCHRGGANIGCCESGCRRTFHTKCGVENLALNQFRDTYRSYCNLHVPNYRQRPSSATEHCVICQDLLVAAGCRFSVVTMIQSPCCRNGWYHRNCLQAYANTAGYFFKCPLCNNSDVFLNVALMGISVPNHDAVWETEPDAFAEQFHRDQTCTAVNCTVAEGRTGDVTTLLYCTHCGSNPVHINCKVTDGSYVCAVCSVVSPGDESSLSSAFSSTETITIYAQLQVIHTRITNSDRDDSDTETEDDEDLFRRVVASASEAASLLSVSTNRSPVTPVVGRGLAEDVVSSSAGSELSAVESSTAIPPGRRSRAFLDRSSRAVIGSLATALSGFEEIPRPRAGRRSAARSTSRAQPRRSSSRLQALKNQENTKPDNEDSAGCSSSNSAAPTQRSTRPRRTMPARMPEAGQKETTTDAEKKNDEDKEKEHEPKKRRGSPSPTAQPAGRRFLRSMSPGAVTSRSNGMTLRRRTMANPSHPLQGNLDVSCVANRTRKRLPAHLANQK</sequence>
<dbReference type="RefSeq" id="XP_016983546.1">
    <property type="nucleotide sequence ID" value="XM_017128057.1"/>
</dbReference>
<dbReference type="PANTHER" id="PTHR12420">
    <property type="entry name" value="PHD FINGER PROTEIN"/>
    <property type="match status" value="1"/>
</dbReference>
<feature type="region of interest" description="Disordered" evidence="9">
    <location>
        <begin position="402"/>
        <end position="549"/>
    </location>
</feature>
<keyword evidence="7" id="KW-0862">Zinc</keyword>
<evidence type="ECO:0000256" key="4">
    <source>
        <dbReference type="ARBA" id="ARBA00022723"/>
    </source>
</evidence>
<dbReference type="InterPro" id="IPR013083">
    <property type="entry name" value="Znf_RING/FYVE/PHD"/>
</dbReference>
<evidence type="ECO:0000256" key="7">
    <source>
        <dbReference type="ARBA" id="ARBA00022833"/>
    </source>
</evidence>
<dbReference type="SUPFAM" id="SSF57903">
    <property type="entry name" value="FYVE/PHD zinc finger"/>
    <property type="match status" value="1"/>
</dbReference>
<evidence type="ECO:0000256" key="5">
    <source>
        <dbReference type="ARBA" id="ARBA00022771"/>
    </source>
</evidence>
<evidence type="ECO:0000259" key="11">
    <source>
        <dbReference type="PROSITE" id="PS51805"/>
    </source>
</evidence>
<keyword evidence="5 8" id="KW-0863">Zinc-finger</keyword>
<dbReference type="OrthoDB" id="512616at2759"/>
<feature type="compositionally biased region" description="Basic and acidic residues" evidence="9">
    <location>
        <begin position="475"/>
        <end position="497"/>
    </location>
</feature>
<dbReference type="GeneID" id="108047735"/>
<dbReference type="Gene3D" id="3.30.40.10">
    <property type="entry name" value="Zinc/RING finger domain, C3HC4 (zinc finger)"/>
    <property type="match status" value="2"/>
</dbReference>
<protein>
    <submittedName>
        <fullName evidence="14">Uncharacterized protein LOC108047735</fullName>
    </submittedName>
</protein>
<dbReference type="InterPro" id="IPR001841">
    <property type="entry name" value="Znf_RING"/>
</dbReference>
<reference evidence="14" key="2">
    <citation type="submission" date="2025-04" db="UniProtKB">
        <authorList>
            <consortium name="RefSeq"/>
        </authorList>
    </citation>
    <scope>IDENTIFICATION</scope>
</reference>